<reference evidence="2" key="1">
    <citation type="journal article" date="2023" name="G3 (Bethesda)">
        <title>A reference genome for the long-term kleptoplast-retaining sea slug Elysia crispata morphotype clarki.</title>
        <authorList>
            <person name="Eastman K.E."/>
            <person name="Pendleton A.L."/>
            <person name="Shaikh M.A."/>
            <person name="Suttiyut T."/>
            <person name="Ogas R."/>
            <person name="Tomko P."/>
            <person name="Gavelis G."/>
            <person name="Widhalm J.R."/>
            <person name="Wisecaver J.H."/>
        </authorList>
    </citation>
    <scope>NUCLEOTIDE SEQUENCE</scope>
    <source>
        <strain evidence="2">ECLA1</strain>
    </source>
</reference>
<evidence type="ECO:0000313" key="3">
    <source>
        <dbReference type="Proteomes" id="UP001283361"/>
    </source>
</evidence>
<name>A0AAE0Z2C6_9GAST</name>
<keyword evidence="3" id="KW-1185">Reference proteome</keyword>
<dbReference type="EMBL" id="JAWDGP010004872">
    <property type="protein sequence ID" value="KAK3761599.1"/>
    <property type="molecule type" value="Genomic_DNA"/>
</dbReference>
<feature type="chain" id="PRO_5042051015" evidence="1">
    <location>
        <begin position="16"/>
        <end position="170"/>
    </location>
</feature>
<organism evidence="2 3">
    <name type="scientific">Elysia crispata</name>
    <name type="common">lettuce slug</name>
    <dbReference type="NCBI Taxonomy" id="231223"/>
    <lineage>
        <taxon>Eukaryota</taxon>
        <taxon>Metazoa</taxon>
        <taxon>Spiralia</taxon>
        <taxon>Lophotrochozoa</taxon>
        <taxon>Mollusca</taxon>
        <taxon>Gastropoda</taxon>
        <taxon>Heterobranchia</taxon>
        <taxon>Euthyneura</taxon>
        <taxon>Panpulmonata</taxon>
        <taxon>Sacoglossa</taxon>
        <taxon>Placobranchoidea</taxon>
        <taxon>Plakobranchidae</taxon>
        <taxon>Elysia</taxon>
    </lineage>
</organism>
<evidence type="ECO:0000256" key="1">
    <source>
        <dbReference type="SAM" id="SignalP"/>
    </source>
</evidence>
<protein>
    <submittedName>
        <fullName evidence="2">Uncharacterized protein</fullName>
    </submittedName>
</protein>
<gene>
    <name evidence="2" type="ORF">RRG08_040295</name>
</gene>
<feature type="signal peptide" evidence="1">
    <location>
        <begin position="1"/>
        <end position="15"/>
    </location>
</feature>
<keyword evidence="1" id="KW-0732">Signal</keyword>
<dbReference type="AlphaFoldDB" id="A0AAE0Z2C6"/>
<proteinExistence type="predicted"/>
<sequence length="170" mass="19309">MILLCHWCITEIMRTFLWLYPTIHGPNEWQSCHSMTDGPAGATTEPIDEDIEKTNGRTDRGRFIYTQDRYRAATGFSPAVERALDLLGKSKLGKWKSSDVDSIKFYLARHVKLCLAARGLALVWFSDSRQVRKDSREAQSSVIQSVTPILLIGQFQTGLQKLRYVVLLCS</sequence>
<comment type="caution">
    <text evidence="2">The sequence shown here is derived from an EMBL/GenBank/DDBJ whole genome shotgun (WGS) entry which is preliminary data.</text>
</comment>
<accession>A0AAE0Z2C6</accession>
<evidence type="ECO:0000313" key="2">
    <source>
        <dbReference type="EMBL" id="KAK3761599.1"/>
    </source>
</evidence>
<dbReference type="Proteomes" id="UP001283361">
    <property type="component" value="Unassembled WGS sequence"/>
</dbReference>